<organism evidence="1 2">
    <name type="scientific">Herbiconiux gentiana</name>
    <dbReference type="NCBI Taxonomy" id="2970912"/>
    <lineage>
        <taxon>Bacteria</taxon>
        <taxon>Bacillati</taxon>
        <taxon>Actinomycetota</taxon>
        <taxon>Actinomycetes</taxon>
        <taxon>Micrococcales</taxon>
        <taxon>Microbacteriaceae</taxon>
        <taxon>Herbiconiux</taxon>
    </lineage>
</organism>
<name>A0ABT2GFV0_9MICO</name>
<keyword evidence="2" id="KW-1185">Reference proteome</keyword>
<reference evidence="1" key="1">
    <citation type="submission" date="2022-08" db="EMBL/GenBank/DDBJ databases">
        <authorList>
            <person name="Deng Y."/>
            <person name="Han X.-F."/>
            <person name="Zhang Y.-Q."/>
        </authorList>
    </citation>
    <scope>NUCLEOTIDE SEQUENCE</scope>
    <source>
        <strain evidence="1">CPCC 205716</strain>
    </source>
</reference>
<comment type="caution">
    <text evidence="1">The sequence shown here is derived from an EMBL/GenBank/DDBJ whole genome shotgun (WGS) entry which is preliminary data.</text>
</comment>
<gene>
    <name evidence="1" type="ORF">NVV95_11175</name>
</gene>
<proteinExistence type="predicted"/>
<dbReference type="EMBL" id="JANTEZ010000004">
    <property type="protein sequence ID" value="MCS5715113.1"/>
    <property type="molecule type" value="Genomic_DNA"/>
</dbReference>
<protein>
    <submittedName>
        <fullName evidence="1">Uncharacterized protein</fullName>
    </submittedName>
</protein>
<accession>A0ABT2GFV0</accession>
<sequence length="73" mass="8473">MRRREKVAKNGGLPARLAVFDQERWEGRDDAERYAQWMRARNAWAEARGIEVLPGDDEAWAAFPDGVFRPEDI</sequence>
<evidence type="ECO:0000313" key="1">
    <source>
        <dbReference type="EMBL" id="MCS5715113.1"/>
    </source>
</evidence>
<dbReference type="RefSeq" id="WP_259486625.1">
    <property type="nucleotide sequence ID" value="NZ_JANTEZ010000004.1"/>
</dbReference>
<evidence type="ECO:0000313" key="2">
    <source>
        <dbReference type="Proteomes" id="UP001165580"/>
    </source>
</evidence>
<dbReference type="Proteomes" id="UP001165580">
    <property type="component" value="Unassembled WGS sequence"/>
</dbReference>